<reference evidence="2" key="1">
    <citation type="submission" date="2012-08" db="EMBL/GenBank/DDBJ databases">
        <title>The Genome Sequence of Wuchereria bancrofti.</title>
        <authorList>
            <person name="Nutman T.B."/>
            <person name="Fink D.L."/>
            <person name="Russ C."/>
            <person name="Young S."/>
            <person name="Zeng Q."/>
            <person name="Koehrsen M."/>
            <person name="Alvarado L."/>
            <person name="Berlin A."/>
            <person name="Chapman S.B."/>
            <person name="Chen Z."/>
            <person name="Freedman E."/>
            <person name="Gellesch M."/>
            <person name="Goldberg J."/>
            <person name="Griggs A."/>
            <person name="Gujja S."/>
            <person name="Heilman E.R."/>
            <person name="Heiman D."/>
            <person name="Hepburn T."/>
            <person name="Howarth C."/>
            <person name="Jen D."/>
            <person name="Larson L."/>
            <person name="Lewis B."/>
            <person name="Mehta T."/>
            <person name="Park D."/>
            <person name="Pearson M."/>
            <person name="Roberts A."/>
            <person name="Saif S."/>
            <person name="Shea T."/>
            <person name="Shenoy N."/>
            <person name="Sisk P."/>
            <person name="Stolte C."/>
            <person name="Sykes S."/>
            <person name="Walk T."/>
            <person name="White J."/>
            <person name="Yandava C."/>
            <person name="Haas B."/>
            <person name="Henn M.R."/>
            <person name="Nusbaum C."/>
            <person name="Birren B."/>
        </authorList>
    </citation>
    <scope>NUCLEOTIDE SEQUENCE [LARGE SCALE GENOMIC DNA]</scope>
    <source>
        <strain evidence="2">NA</strain>
    </source>
</reference>
<protein>
    <recommendedName>
        <fullName evidence="3">RRM domain-containing protein</fullName>
    </recommendedName>
</protein>
<organism evidence="1 2">
    <name type="scientific">Wuchereria bancrofti</name>
    <dbReference type="NCBI Taxonomy" id="6293"/>
    <lineage>
        <taxon>Eukaryota</taxon>
        <taxon>Metazoa</taxon>
        <taxon>Ecdysozoa</taxon>
        <taxon>Nematoda</taxon>
        <taxon>Chromadorea</taxon>
        <taxon>Rhabditida</taxon>
        <taxon>Spirurina</taxon>
        <taxon>Spiruromorpha</taxon>
        <taxon>Filarioidea</taxon>
        <taxon>Onchocercidae</taxon>
        <taxon>Wuchereria</taxon>
    </lineage>
</organism>
<evidence type="ECO:0000313" key="2">
    <source>
        <dbReference type="Proteomes" id="UP000004810"/>
    </source>
</evidence>
<dbReference type="EMBL" id="ADBV01009856">
    <property type="protein sequence ID" value="EJW75913.1"/>
    <property type="molecule type" value="Genomic_DNA"/>
</dbReference>
<name>J9E197_WUCBA</name>
<evidence type="ECO:0008006" key="3">
    <source>
        <dbReference type="Google" id="ProtNLM"/>
    </source>
</evidence>
<dbReference type="Proteomes" id="UP000004810">
    <property type="component" value="Unassembled WGS sequence"/>
</dbReference>
<comment type="caution">
    <text evidence="1">The sequence shown here is derived from an EMBL/GenBank/DDBJ whole genome shotgun (WGS) entry which is preliminary data.</text>
</comment>
<proteinExistence type="predicted"/>
<dbReference type="AlphaFoldDB" id="J9E197"/>
<evidence type="ECO:0000313" key="1">
    <source>
        <dbReference type="EMBL" id="EJW75913.1"/>
    </source>
</evidence>
<gene>
    <name evidence="1" type="ORF">WUBG_13178</name>
</gene>
<accession>J9E197</accession>
<sequence length="49" mass="5761">MNGYYRNGPRFDRIDQDEVPESKHTVFIRGLPGHIKTDEVKRDLNFVLS</sequence>